<evidence type="ECO:0000313" key="2">
    <source>
        <dbReference type="Proteomes" id="UP000663851"/>
    </source>
</evidence>
<accession>A0A820ET98</accession>
<sequence length="188" mass="21414">MDVFLELENKIDKCNECVVQVNDSISKLAEENKSMNKSLHEHISESVRQQADITTQADVLRSPYTVVNGRIRPVCPLIRSYLTNMSFFHLRQNQGDRTDRRETKRCGQSVADKTSHGQIVAGQIVAGQNVVDKTLRTKCRGQIVAKKLSRGQIVAWTNRRMDKLLHGQNVAWTKCCNIAYCYKCLFRG</sequence>
<dbReference type="AlphaFoldDB" id="A0A820ET98"/>
<proteinExistence type="predicted"/>
<name>A0A820ET98_9BILA</name>
<reference evidence="1" key="1">
    <citation type="submission" date="2021-02" db="EMBL/GenBank/DDBJ databases">
        <authorList>
            <person name="Nowell W R."/>
        </authorList>
    </citation>
    <scope>NUCLEOTIDE SEQUENCE</scope>
</reference>
<evidence type="ECO:0000313" key="1">
    <source>
        <dbReference type="EMBL" id="CAF4253646.1"/>
    </source>
</evidence>
<comment type="caution">
    <text evidence="1">The sequence shown here is derived from an EMBL/GenBank/DDBJ whole genome shotgun (WGS) entry which is preliminary data.</text>
</comment>
<gene>
    <name evidence="1" type="ORF">HFQ381_LOCUS10618</name>
</gene>
<organism evidence="1 2">
    <name type="scientific">Rotaria socialis</name>
    <dbReference type="NCBI Taxonomy" id="392032"/>
    <lineage>
        <taxon>Eukaryota</taxon>
        <taxon>Metazoa</taxon>
        <taxon>Spiralia</taxon>
        <taxon>Gnathifera</taxon>
        <taxon>Rotifera</taxon>
        <taxon>Eurotatoria</taxon>
        <taxon>Bdelloidea</taxon>
        <taxon>Philodinida</taxon>
        <taxon>Philodinidae</taxon>
        <taxon>Rotaria</taxon>
    </lineage>
</organism>
<dbReference type="EMBL" id="CAJOBO010000591">
    <property type="protein sequence ID" value="CAF4253646.1"/>
    <property type="molecule type" value="Genomic_DNA"/>
</dbReference>
<dbReference type="Proteomes" id="UP000663851">
    <property type="component" value="Unassembled WGS sequence"/>
</dbReference>
<protein>
    <submittedName>
        <fullName evidence="1">Uncharacterized protein</fullName>
    </submittedName>
</protein>